<dbReference type="InterPro" id="IPR001128">
    <property type="entry name" value="Cyt_P450"/>
</dbReference>
<dbReference type="PRINTS" id="PR00359">
    <property type="entry name" value="BP450"/>
</dbReference>
<evidence type="ECO:0000256" key="6">
    <source>
        <dbReference type="ARBA" id="ARBA00023033"/>
    </source>
</evidence>
<dbReference type="GO" id="GO:0005506">
    <property type="term" value="F:iron ion binding"/>
    <property type="evidence" value="ECO:0007669"/>
    <property type="project" value="InterPro"/>
</dbReference>
<dbReference type="EMBL" id="CP015622">
    <property type="protein sequence ID" value="ANE03040.1"/>
    <property type="molecule type" value="Genomic_DNA"/>
</dbReference>
<dbReference type="GO" id="GO:0016705">
    <property type="term" value="F:oxidoreductase activity, acting on paired donors, with incorporation or reduction of molecular oxygen"/>
    <property type="evidence" value="ECO:0007669"/>
    <property type="project" value="InterPro"/>
</dbReference>
<protein>
    <submittedName>
        <fullName evidence="9">Cytochrome</fullName>
    </submittedName>
</protein>
<dbReference type="Gene3D" id="3.40.50.80">
    <property type="entry name" value="Nucleotide-binding domain of ferredoxin-NADP reductase (FNR) module"/>
    <property type="match status" value="1"/>
</dbReference>
<dbReference type="InterPro" id="IPR006058">
    <property type="entry name" value="2Fe2S_fd_BS"/>
</dbReference>
<evidence type="ECO:0000256" key="1">
    <source>
        <dbReference type="ARBA" id="ARBA00010617"/>
    </source>
</evidence>
<comment type="similarity">
    <text evidence="1">Belongs to the cytochrome P450 family.</text>
</comment>
<dbReference type="KEGG" id="ccjz:ccrud_01625"/>
<dbReference type="InterPro" id="IPR017927">
    <property type="entry name" value="FAD-bd_FR_type"/>
</dbReference>
<dbReference type="PROSITE" id="PS00197">
    <property type="entry name" value="2FE2S_FER_1"/>
    <property type="match status" value="1"/>
</dbReference>
<dbReference type="PROSITE" id="PS51384">
    <property type="entry name" value="FAD_FR"/>
    <property type="match status" value="1"/>
</dbReference>
<dbReference type="InterPro" id="IPR036010">
    <property type="entry name" value="2Fe-2S_ferredoxin-like_sf"/>
</dbReference>
<dbReference type="InterPro" id="IPR002397">
    <property type="entry name" value="Cyt_P450_B"/>
</dbReference>
<dbReference type="Gene3D" id="1.10.630.10">
    <property type="entry name" value="Cytochrome P450"/>
    <property type="match status" value="1"/>
</dbReference>
<dbReference type="PROSITE" id="PS51085">
    <property type="entry name" value="2FE2S_FER_2"/>
    <property type="match status" value="1"/>
</dbReference>
<dbReference type="RefSeq" id="WP_066563949.1">
    <property type="nucleotide sequence ID" value="NZ_CP015622.1"/>
</dbReference>
<reference evidence="9 10" key="1">
    <citation type="submission" date="2016-05" db="EMBL/GenBank/DDBJ databases">
        <title>Complete genome sequence of Corynebacterium crudilactis, a new Corynebacterium species isolated from raw cow's milk.</title>
        <authorList>
            <person name="Christian R."/>
            <person name="Zimmermann J."/>
            <person name="Lipski A."/>
            <person name="Kalinowski J."/>
        </authorList>
    </citation>
    <scope>NUCLEOTIDE SEQUENCE [LARGE SCALE GENOMIC DNA]</scope>
    <source>
        <strain evidence="9 10">JZ16</strain>
    </source>
</reference>
<dbReference type="SUPFAM" id="SSF52343">
    <property type="entry name" value="Ferredoxin reductase-like, C-terminal NADP-linked domain"/>
    <property type="match status" value="1"/>
</dbReference>
<name>A0A172QQV6_9CORY</name>
<evidence type="ECO:0000259" key="7">
    <source>
        <dbReference type="PROSITE" id="PS51085"/>
    </source>
</evidence>
<organism evidence="9 10">
    <name type="scientific">Corynebacterium crudilactis</name>
    <dbReference type="NCBI Taxonomy" id="1652495"/>
    <lineage>
        <taxon>Bacteria</taxon>
        <taxon>Bacillati</taxon>
        <taxon>Actinomycetota</taxon>
        <taxon>Actinomycetes</taxon>
        <taxon>Mycobacteriales</taxon>
        <taxon>Corynebacteriaceae</taxon>
        <taxon>Corynebacterium</taxon>
    </lineage>
</organism>
<evidence type="ECO:0000256" key="3">
    <source>
        <dbReference type="ARBA" id="ARBA00022723"/>
    </source>
</evidence>
<dbReference type="GO" id="GO:0004497">
    <property type="term" value="F:monooxygenase activity"/>
    <property type="evidence" value="ECO:0007669"/>
    <property type="project" value="UniProtKB-KW"/>
</dbReference>
<dbReference type="GO" id="GO:0051537">
    <property type="term" value="F:2 iron, 2 sulfur cluster binding"/>
    <property type="evidence" value="ECO:0007669"/>
    <property type="project" value="InterPro"/>
</dbReference>
<dbReference type="PROSITE" id="PS00086">
    <property type="entry name" value="CYTOCHROME_P450"/>
    <property type="match status" value="1"/>
</dbReference>
<keyword evidence="2" id="KW-0349">Heme</keyword>
<dbReference type="InterPro" id="IPR001433">
    <property type="entry name" value="OxRdtase_FAD/NAD-bd"/>
</dbReference>
<dbReference type="Pfam" id="PF00175">
    <property type="entry name" value="NAD_binding_1"/>
    <property type="match status" value="1"/>
</dbReference>
<dbReference type="STRING" id="1652495.ccrud_01625"/>
<evidence type="ECO:0000256" key="2">
    <source>
        <dbReference type="ARBA" id="ARBA00022617"/>
    </source>
</evidence>
<evidence type="ECO:0000256" key="5">
    <source>
        <dbReference type="ARBA" id="ARBA00023004"/>
    </source>
</evidence>
<dbReference type="InterPro" id="IPR017938">
    <property type="entry name" value="Riboflavin_synthase-like_b-brl"/>
</dbReference>
<keyword evidence="4" id="KW-0560">Oxidoreductase</keyword>
<dbReference type="SUPFAM" id="SSF48264">
    <property type="entry name" value="Cytochrome P450"/>
    <property type="match status" value="1"/>
</dbReference>
<sequence>MTMTTGKCPVAHNFDAMADDYYIDPAKYLQRFSEETPTFFYPHMNAWIVTKYDDAVDVLSDWQRFSSKASAISVPEEYQSEISSELMSRVILGSDPDGHTVARGVAQLGFLQADMEALRPEIESRAHRIIDTFEAQGSGNLLEDYCLELTTQTILAHFGLGYEEKEFVQNLRDDFFMVLSSAHEPFEEPLRSQVWTRYTEGNLRLREIIESRRNSEDRDIISMMAKQKNDAGEYILSAEQIAVHITEFAAAGTDTTAQAMANAILFLQANPEAKNDALLEPELWPRVFEETIRRRNSSTFTARQATKDVMIGDVEIKANDRVLVALTGANTDPSHTPNPFDFDIHRPDSEDHLGFSTGRHKCLGNPLARVQGPTGLKVLYERLPSISVDDPEAVDFIKFALLPARRSLEVHWDIADIERSKQQQVRTLNLSIAERREESDGVISLRLVHPDGGQLPQWKPGAHIDLHLPLEDADGNPTVRQYSLSGDPHDRSSYRVAILREVAGRGGSEAAHDSVHTGDSITVSWPRNNFRFTASQNYTFIAGGIGITPILPMIKEAEEKGANWNLTYGGRSLDTMAFREELAAYGERVELIPADQKGNIDLNSLLGEPTENTLIYCCGPEGLLTAVESGASHWEKNSLRLERFAPKEITRDYEDEAFEVEFTESGKTLTVSADESILDAAAKAGLTVISSCKTGTCGTCETPVVSGEVDHRDSILTEAEQEANTTAMICVSRAAQGCPKLVLSR</sequence>
<dbReference type="Gene3D" id="2.40.30.10">
    <property type="entry name" value="Translation factors"/>
    <property type="match status" value="1"/>
</dbReference>
<dbReference type="GO" id="GO:0020037">
    <property type="term" value="F:heme binding"/>
    <property type="evidence" value="ECO:0007669"/>
    <property type="project" value="InterPro"/>
</dbReference>
<dbReference type="Pfam" id="PF00111">
    <property type="entry name" value="Fer2"/>
    <property type="match status" value="1"/>
</dbReference>
<feature type="domain" description="2Fe-2S ferredoxin-type" evidence="7">
    <location>
        <begin position="658"/>
        <end position="745"/>
    </location>
</feature>
<dbReference type="PANTHER" id="PTHR46696">
    <property type="entry name" value="P450, PUTATIVE (EUROFUNG)-RELATED"/>
    <property type="match status" value="1"/>
</dbReference>
<dbReference type="InterPro" id="IPR001041">
    <property type="entry name" value="2Fe-2S_ferredoxin-type"/>
</dbReference>
<dbReference type="Gene3D" id="3.10.20.30">
    <property type="match status" value="1"/>
</dbReference>
<dbReference type="SUPFAM" id="SSF63380">
    <property type="entry name" value="Riboflavin synthase domain-like"/>
    <property type="match status" value="1"/>
</dbReference>
<feature type="domain" description="FAD-binding FR-type" evidence="8">
    <location>
        <begin position="425"/>
        <end position="533"/>
    </location>
</feature>
<dbReference type="CDD" id="cd00207">
    <property type="entry name" value="fer2"/>
    <property type="match status" value="1"/>
</dbReference>
<dbReference type="OrthoDB" id="502624at2"/>
<dbReference type="Pfam" id="PF00067">
    <property type="entry name" value="p450"/>
    <property type="match status" value="1"/>
</dbReference>
<dbReference type="Proteomes" id="UP000076929">
    <property type="component" value="Chromosome"/>
</dbReference>
<evidence type="ECO:0000259" key="8">
    <source>
        <dbReference type="PROSITE" id="PS51384"/>
    </source>
</evidence>
<dbReference type="AlphaFoldDB" id="A0A172QQV6"/>
<dbReference type="InterPro" id="IPR036396">
    <property type="entry name" value="Cyt_P450_sf"/>
</dbReference>
<gene>
    <name evidence="9" type="ORF">ccrud_01625</name>
</gene>
<keyword evidence="5" id="KW-0408">Iron</keyword>
<dbReference type="SUPFAM" id="SSF54292">
    <property type="entry name" value="2Fe-2S ferredoxin-like"/>
    <property type="match status" value="1"/>
</dbReference>
<accession>A0A172QQV6</accession>
<evidence type="ECO:0000313" key="10">
    <source>
        <dbReference type="Proteomes" id="UP000076929"/>
    </source>
</evidence>
<keyword evidence="6" id="KW-0503">Monooxygenase</keyword>
<proteinExistence type="inferred from homology"/>
<dbReference type="InterPro" id="IPR012675">
    <property type="entry name" value="Beta-grasp_dom_sf"/>
</dbReference>
<evidence type="ECO:0000256" key="4">
    <source>
        <dbReference type="ARBA" id="ARBA00023002"/>
    </source>
</evidence>
<dbReference type="PANTHER" id="PTHR46696:SF1">
    <property type="entry name" value="CYTOCHROME P450 YJIB-RELATED"/>
    <property type="match status" value="1"/>
</dbReference>
<keyword evidence="10" id="KW-1185">Reference proteome</keyword>
<dbReference type="InterPro" id="IPR039261">
    <property type="entry name" value="FNR_nucleotide-bd"/>
</dbReference>
<dbReference type="InterPro" id="IPR017972">
    <property type="entry name" value="Cyt_P450_CS"/>
</dbReference>
<keyword evidence="3" id="KW-0479">Metal-binding</keyword>
<evidence type="ECO:0000313" key="9">
    <source>
        <dbReference type="EMBL" id="ANE03040.1"/>
    </source>
</evidence>
<dbReference type="CDD" id="cd06185">
    <property type="entry name" value="PDR_like"/>
    <property type="match status" value="1"/>
</dbReference>